<dbReference type="AlphaFoldDB" id="A0AAV4I7N9"/>
<reference evidence="1 2" key="1">
    <citation type="journal article" date="2021" name="Elife">
        <title>Chloroplast acquisition without the gene transfer in kleptoplastic sea slugs, Plakobranchus ocellatus.</title>
        <authorList>
            <person name="Maeda T."/>
            <person name="Takahashi S."/>
            <person name="Yoshida T."/>
            <person name="Shimamura S."/>
            <person name="Takaki Y."/>
            <person name="Nagai Y."/>
            <person name="Toyoda A."/>
            <person name="Suzuki Y."/>
            <person name="Arimoto A."/>
            <person name="Ishii H."/>
            <person name="Satoh N."/>
            <person name="Nishiyama T."/>
            <person name="Hasebe M."/>
            <person name="Maruyama T."/>
            <person name="Minagawa J."/>
            <person name="Obokata J."/>
            <person name="Shigenobu S."/>
        </authorList>
    </citation>
    <scope>NUCLEOTIDE SEQUENCE [LARGE SCALE GENOMIC DNA]</scope>
</reference>
<comment type="caution">
    <text evidence="1">The sequence shown here is derived from an EMBL/GenBank/DDBJ whole genome shotgun (WGS) entry which is preliminary data.</text>
</comment>
<gene>
    <name evidence="1" type="ORF">ElyMa_004706400</name>
</gene>
<accession>A0AAV4I7N9</accession>
<proteinExistence type="predicted"/>
<dbReference type="Proteomes" id="UP000762676">
    <property type="component" value="Unassembled WGS sequence"/>
</dbReference>
<protein>
    <submittedName>
        <fullName evidence="1">Uncharacterized protein</fullName>
    </submittedName>
</protein>
<evidence type="ECO:0000313" key="2">
    <source>
        <dbReference type="Proteomes" id="UP000762676"/>
    </source>
</evidence>
<name>A0AAV4I7N9_9GAST</name>
<sequence>MSSKVPWSASASAVRNWTVQRKTGSSGPELAVLCARTNKHVMPKDGEYSTEKSGRKTAVRHALVSTEHCSALTKNALPCPALK</sequence>
<dbReference type="EMBL" id="BMAT01009447">
    <property type="protein sequence ID" value="GFS06434.1"/>
    <property type="molecule type" value="Genomic_DNA"/>
</dbReference>
<organism evidence="1 2">
    <name type="scientific">Elysia marginata</name>
    <dbReference type="NCBI Taxonomy" id="1093978"/>
    <lineage>
        <taxon>Eukaryota</taxon>
        <taxon>Metazoa</taxon>
        <taxon>Spiralia</taxon>
        <taxon>Lophotrochozoa</taxon>
        <taxon>Mollusca</taxon>
        <taxon>Gastropoda</taxon>
        <taxon>Heterobranchia</taxon>
        <taxon>Euthyneura</taxon>
        <taxon>Panpulmonata</taxon>
        <taxon>Sacoglossa</taxon>
        <taxon>Placobranchoidea</taxon>
        <taxon>Plakobranchidae</taxon>
        <taxon>Elysia</taxon>
    </lineage>
</organism>
<keyword evidence="2" id="KW-1185">Reference proteome</keyword>
<evidence type="ECO:0000313" key="1">
    <source>
        <dbReference type="EMBL" id="GFS06434.1"/>
    </source>
</evidence>